<dbReference type="AlphaFoldDB" id="A0AAD4MRD7"/>
<dbReference type="Proteomes" id="UP001201812">
    <property type="component" value="Unassembled WGS sequence"/>
</dbReference>
<evidence type="ECO:0000313" key="2">
    <source>
        <dbReference type="Proteomes" id="UP001201812"/>
    </source>
</evidence>
<name>A0AAD4MRD7_9BILA</name>
<keyword evidence="2" id="KW-1185">Reference proteome</keyword>
<gene>
    <name evidence="1" type="ORF">DdX_14270</name>
</gene>
<accession>A0AAD4MRD7</accession>
<sequence>MQLLMFNQQPLLSSLRWLEKVEIGMCPLYTAEQNPQPMRWRGQFFVAQSNHNSLFLDVVPFLPHLRLRWRETGKNFEAQTSPAAERPIHNVYRFFSRREPFLLPIIFAAHNELSHMDSPTPPTVPGRSPCSPPTAMEAEPMFRRALQKNSQIRNHKNEQAQRFIVSFARCSGLFVSDIKILKVAGKAGMHGGGRKRL</sequence>
<organism evidence="1 2">
    <name type="scientific">Ditylenchus destructor</name>
    <dbReference type="NCBI Taxonomy" id="166010"/>
    <lineage>
        <taxon>Eukaryota</taxon>
        <taxon>Metazoa</taxon>
        <taxon>Ecdysozoa</taxon>
        <taxon>Nematoda</taxon>
        <taxon>Chromadorea</taxon>
        <taxon>Rhabditida</taxon>
        <taxon>Tylenchina</taxon>
        <taxon>Tylenchomorpha</taxon>
        <taxon>Sphaerularioidea</taxon>
        <taxon>Anguinidae</taxon>
        <taxon>Anguininae</taxon>
        <taxon>Ditylenchus</taxon>
    </lineage>
</organism>
<protein>
    <submittedName>
        <fullName evidence="1">Uncharacterized protein</fullName>
    </submittedName>
</protein>
<reference evidence="1" key="1">
    <citation type="submission" date="2022-01" db="EMBL/GenBank/DDBJ databases">
        <title>Genome Sequence Resource for Two Populations of Ditylenchus destructor, the Migratory Endoparasitic Phytonematode.</title>
        <authorList>
            <person name="Zhang H."/>
            <person name="Lin R."/>
            <person name="Xie B."/>
        </authorList>
    </citation>
    <scope>NUCLEOTIDE SEQUENCE</scope>
    <source>
        <strain evidence="1">BazhouSP</strain>
    </source>
</reference>
<evidence type="ECO:0000313" key="1">
    <source>
        <dbReference type="EMBL" id="KAI1704403.1"/>
    </source>
</evidence>
<proteinExistence type="predicted"/>
<dbReference type="EMBL" id="JAKKPZ010000068">
    <property type="protein sequence ID" value="KAI1704403.1"/>
    <property type="molecule type" value="Genomic_DNA"/>
</dbReference>
<comment type="caution">
    <text evidence="1">The sequence shown here is derived from an EMBL/GenBank/DDBJ whole genome shotgun (WGS) entry which is preliminary data.</text>
</comment>